<reference evidence="1" key="1">
    <citation type="submission" date="2021-04" db="EMBL/GenBank/DDBJ databases">
        <title>Draft genome of Fusarium avenaceum strain F156N33, isolated from an atmospheric sample in Virginia.</title>
        <authorList>
            <person name="Yang S."/>
            <person name="Vinatzer B.A."/>
            <person name="Coleman J."/>
        </authorList>
    </citation>
    <scope>NUCLEOTIDE SEQUENCE</scope>
    <source>
        <strain evidence="1">F156N33</strain>
    </source>
</reference>
<comment type="caution">
    <text evidence="1">The sequence shown here is derived from an EMBL/GenBank/DDBJ whole genome shotgun (WGS) entry which is preliminary data.</text>
</comment>
<sequence>MKLQPQPYALRILQVYFGSSQAPHTESAEPDLNLIINMSQTRQELFKTHLTSPDKPLRPILIALNPDASWLMSFPRPPAERASSRKAFFHIVYEPWLQGDTSLFATWFFNIGLSTKAAVSDAQGVESLIQEIEDAAACHLPPSQADTPAEGTYHGNVDVIMLAFHYLDHVHEATLKTFDENIPIIATPEAAAVVKPWNYFKTISLSHDMDISAKTWRSPELHPKNLPDWLTVLRLPGHAVLNYSTALIWTHQTEKNEEVHETILGAPHGTYLDQGPLDAFINAEPKTEILALLHGLKESYGITGQTTLGAKSGLALYRKLGGAKIWITSHDDDLKYSGLFLYITRTTDMPRSLQWALDEERAQNGELKEVDVPNFTRVANGGAVVLE</sequence>
<dbReference type="PANTHER" id="PTHR36142">
    <property type="entry name" value="METALLO-HYDROLASE/OXIDOREDUCTASE SUPERFAMILY PROTEIN"/>
    <property type="match status" value="1"/>
</dbReference>
<proteinExistence type="predicted"/>
<evidence type="ECO:0000313" key="1">
    <source>
        <dbReference type="EMBL" id="KAG5665482.1"/>
    </source>
</evidence>
<organism evidence="1 2">
    <name type="scientific">Fusarium avenaceum</name>
    <dbReference type="NCBI Taxonomy" id="40199"/>
    <lineage>
        <taxon>Eukaryota</taxon>
        <taxon>Fungi</taxon>
        <taxon>Dikarya</taxon>
        <taxon>Ascomycota</taxon>
        <taxon>Pezizomycotina</taxon>
        <taxon>Sordariomycetes</taxon>
        <taxon>Hypocreomycetidae</taxon>
        <taxon>Hypocreales</taxon>
        <taxon>Nectriaceae</taxon>
        <taxon>Fusarium</taxon>
        <taxon>Fusarium tricinctum species complex</taxon>
    </lineage>
</organism>
<dbReference type="PANTHER" id="PTHR36142:SF2">
    <property type="entry name" value="METALLO-HYDROLASE_OXIDOREDUCTASE SUPERFAMILY PROTEIN"/>
    <property type="match status" value="1"/>
</dbReference>
<name>A0A9P7HI95_9HYPO</name>
<dbReference type="AlphaFoldDB" id="A0A9P7HI95"/>
<protein>
    <submittedName>
        <fullName evidence="1">Uncharacterized protein</fullName>
    </submittedName>
</protein>
<keyword evidence="2" id="KW-1185">Reference proteome</keyword>
<dbReference type="EMBL" id="JAGPUO010000001">
    <property type="protein sequence ID" value="KAG5665482.1"/>
    <property type="molecule type" value="Genomic_DNA"/>
</dbReference>
<evidence type="ECO:0000313" key="2">
    <source>
        <dbReference type="Proteomes" id="UP000782241"/>
    </source>
</evidence>
<gene>
    <name evidence="1" type="ORF">KAF25_009607</name>
</gene>
<accession>A0A9P7HI95</accession>
<dbReference type="Proteomes" id="UP000782241">
    <property type="component" value="Unassembled WGS sequence"/>
</dbReference>